<comment type="caution">
    <text evidence="6">The sequence shown here is derived from an EMBL/GenBank/DDBJ whole genome shotgun (WGS) entry which is preliminary data.</text>
</comment>
<accession>A0A919U371</accession>
<dbReference type="SMART" id="SM00418">
    <property type="entry name" value="HTH_ARSR"/>
    <property type="match status" value="1"/>
</dbReference>
<dbReference type="NCBIfam" id="NF033788">
    <property type="entry name" value="HTH_metalloreg"/>
    <property type="match status" value="1"/>
</dbReference>
<evidence type="ECO:0000313" key="6">
    <source>
        <dbReference type="EMBL" id="GIG36878.1"/>
    </source>
</evidence>
<sequence>MAITSPAADHQDGARPRTDADLGAPAAALFRALGEPARLALLRHLFTGEHSVRDLTAHLGLAQSTVSAHLACLRDCGLVTVRPRGRASIYAVAAPGRLATLLAAADALLAGDHEPSGTPSACASLAAAGAP</sequence>
<keyword evidence="1" id="KW-0805">Transcription regulation</keyword>
<dbReference type="PRINTS" id="PR00778">
    <property type="entry name" value="HTHARSR"/>
</dbReference>
<dbReference type="EMBL" id="BONO01000016">
    <property type="protein sequence ID" value="GIG36878.1"/>
    <property type="molecule type" value="Genomic_DNA"/>
</dbReference>
<dbReference type="InterPro" id="IPR011991">
    <property type="entry name" value="ArsR-like_HTH"/>
</dbReference>
<name>A0A919U371_9CELL</name>
<proteinExistence type="predicted"/>
<dbReference type="Gene3D" id="1.10.10.10">
    <property type="entry name" value="Winged helix-like DNA-binding domain superfamily/Winged helix DNA-binding domain"/>
    <property type="match status" value="1"/>
</dbReference>
<evidence type="ECO:0000256" key="1">
    <source>
        <dbReference type="ARBA" id="ARBA00023015"/>
    </source>
</evidence>
<dbReference type="GO" id="GO:0003700">
    <property type="term" value="F:DNA-binding transcription factor activity"/>
    <property type="evidence" value="ECO:0007669"/>
    <property type="project" value="InterPro"/>
</dbReference>
<dbReference type="GO" id="GO:0003677">
    <property type="term" value="F:DNA binding"/>
    <property type="evidence" value="ECO:0007669"/>
    <property type="project" value="UniProtKB-KW"/>
</dbReference>
<dbReference type="CDD" id="cd00090">
    <property type="entry name" value="HTH_ARSR"/>
    <property type="match status" value="1"/>
</dbReference>
<gene>
    <name evidence="6" type="ORF">Cpa01nite_22590</name>
</gene>
<keyword evidence="7" id="KW-1185">Reference proteome</keyword>
<keyword evidence="3" id="KW-0804">Transcription</keyword>
<dbReference type="InterPro" id="IPR051011">
    <property type="entry name" value="Metal_resp_trans_reg"/>
</dbReference>
<protein>
    <recommendedName>
        <fullName evidence="5">HTH arsR-type domain-containing protein</fullName>
    </recommendedName>
</protein>
<dbReference type="AlphaFoldDB" id="A0A919U371"/>
<evidence type="ECO:0000256" key="3">
    <source>
        <dbReference type="ARBA" id="ARBA00023163"/>
    </source>
</evidence>
<organism evidence="6 7">
    <name type="scientific">Cellulomonas pakistanensis</name>
    <dbReference type="NCBI Taxonomy" id="992287"/>
    <lineage>
        <taxon>Bacteria</taxon>
        <taxon>Bacillati</taxon>
        <taxon>Actinomycetota</taxon>
        <taxon>Actinomycetes</taxon>
        <taxon>Micrococcales</taxon>
        <taxon>Cellulomonadaceae</taxon>
        <taxon>Cellulomonas</taxon>
    </lineage>
</organism>
<feature type="compositionally biased region" description="Basic and acidic residues" evidence="4">
    <location>
        <begin position="9"/>
        <end position="20"/>
    </location>
</feature>
<dbReference type="SUPFAM" id="SSF46785">
    <property type="entry name" value="Winged helix' DNA-binding domain"/>
    <property type="match status" value="1"/>
</dbReference>
<dbReference type="RefSeq" id="WP_203668900.1">
    <property type="nucleotide sequence ID" value="NZ_BONO01000016.1"/>
</dbReference>
<evidence type="ECO:0000313" key="7">
    <source>
        <dbReference type="Proteomes" id="UP000642125"/>
    </source>
</evidence>
<evidence type="ECO:0000259" key="5">
    <source>
        <dbReference type="PROSITE" id="PS50987"/>
    </source>
</evidence>
<evidence type="ECO:0000256" key="2">
    <source>
        <dbReference type="ARBA" id="ARBA00023125"/>
    </source>
</evidence>
<feature type="domain" description="HTH arsR-type" evidence="5">
    <location>
        <begin position="18"/>
        <end position="113"/>
    </location>
</feature>
<dbReference type="PROSITE" id="PS50987">
    <property type="entry name" value="HTH_ARSR_2"/>
    <property type="match status" value="1"/>
</dbReference>
<dbReference type="InterPro" id="IPR036390">
    <property type="entry name" value="WH_DNA-bd_sf"/>
</dbReference>
<dbReference type="InterPro" id="IPR001845">
    <property type="entry name" value="HTH_ArsR_DNA-bd_dom"/>
</dbReference>
<evidence type="ECO:0000256" key="4">
    <source>
        <dbReference type="SAM" id="MobiDB-lite"/>
    </source>
</evidence>
<dbReference type="PANTHER" id="PTHR43132:SF2">
    <property type="entry name" value="ARSENICAL RESISTANCE OPERON REPRESSOR ARSR-RELATED"/>
    <property type="match status" value="1"/>
</dbReference>
<reference evidence="6" key="1">
    <citation type="submission" date="2021-01" db="EMBL/GenBank/DDBJ databases">
        <title>Whole genome shotgun sequence of Cellulomonas pakistanensis NBRC 110800.</title>
        <authorList>
            <person name="Komaki H."/>
            <person name="Tamura T."/>
        </authorList>
    </citation>
    <scope>NUCLEOTIDE SEQUENCE</scope>
    <source>
        <strain evidence="6">NBRC 110800</strain>
    </source>
</reference>
<dbReference type="InterPro" id="IPR036388">
    <property type="entry name" value="WH-like_DNA-bd_sf"/>
</dbReference>
<keyword evidence="2" id="KW-0238">DNA-binding</keyword>
<dbReference type="Pfam" id="PF01022">
    <property type="entry name" value="HTH_5"/>
    <property type="match status" value="1"/>
</dbReference>
<dbReference type="Proteomes" id="UP000642125">
    <property type="component" value="Unassembled WGS sequence"/>
</dbReference>
<dbReference type="PANTHER" id="PTHR43132">
    <property type="entry name" value="ARSENICAL RESISTANCE OPERON REPRESSOR ARSR-RELATED"/>
    <property type="match status" value="1"/>
</dbReference>
<feature type="region of interest" description="Disordered" evidence="4">
    <location>
        <begin position="1"/>
        <end position="20"/>
    </location>
</feature>